<evidence type="ECO:0000313" key="2">
    <source>
        <dbReference type="EMBL" id="QFX76780.1"/>
    </source>
</evidence>
<proteinExistence type="predicted"/>
<protein>
    <submittedName>
        <fullName evidence="2">Uncharacterized protein</fullName>
    </submittedName>
</protein>
<reference evidence="2" key="1">
    <citation type="submission" date="2019-08" db="EMBL/GenBank/DDBJ databases">
        <authorList>
            <person name="Zhou D."/>
            <person name="Chen F."/>
        </authorList>
    </citation>
    <scope>NUCLEOTIDE SEQUENCE</scope>
    <source>
        <strain evidence="2">150716811</strain>
        <plasmid evidence="2">p716811-VIM</plasmid>
    </source>
</reference>
<keyword evidence="2" id="KW-0614">Plasmid</keyword>
<evidence type="ECO:0000256" key="1">
    <source>
        <dbReference type="SAM" id="MobiDB-lite"/>
    </source>
</evidence>
<name>A0A6B7PWQ0_PSEPU</name>
<dbReference type="AlphaFoldDB" id="A0A6B7PWQ0"/>
<feature type="region of interest" description="Disordered" evidence="1">
    <location>
        <begin position="1"/>
        <end position="27"/>
    </location>
</feature>
<dbReference type="EMBL" id="MN310372">
    <property type="protein sequence ID" value="QFX76780.1"/>
    <property type="molecule type" value="Genomic_DNA"/>
</dbReference>
<organism evidence="2">
    <name type="scientific">Pseudomonas putida</name>
    <name type="common">Arthrobacter siderocapsulatus</name>
    <dbReference type="NCBI Taxonomy" id="303"/>
    <lineage>
        <taxon>Bacteria</taxon>
        <taxon>Pseudomonadati</taxon>
        <taxon>Pseudomonadota</taxon>
        <taxon>Gammaproteobacteria</taxon>
        <taxon>Pseudomonadales</taxon>
        <taxon>Pseudomonadaceae</taxon>
        <taxon>Pseudomonas</taxon>
    </lineage>
</organism>
<geneLocation type="plasmid" evidence="2">
    <name>p716811-VIM</name>
</geneLocation>
<accession>A0A6B7PWQ0</accession>
<sequence length="53" mass="6002">MATILSHEQQQRREDNELSMQPINRAKPPTVRAMILIGSKHPRSSQIHPMLAG</sequence>